<dbReference type="InterPro" id="IPR032816">
    <property type="entry name" value="VTT_dom"/>
</dbReference>
<feature type="transmembrane region" description="Helical" evidence="6">
    <location>
        <begin position="140"/>
        <end position="161"/>
    </location>
</feature>
<keyword evidence="3 6" id="KW-0812">Transmembrane</keyword>
<feature type="transmembrane region" description="Helical" evidence="6">
    <location>
        <begin position="12"/>
        <end position="31"/>
    </location>
</feature>
<evidence type="ECO:0000259" key="7">
    <source>
        <dbReference type="Pfam" id="PF09335"/>
    </source>
</evidence>
<dbReference type="AlphaFoldDB" id="A0A445MTE1"/>
<dbReference type="EMBL" id="OJIN01000059">
    <property type="protein sequence ID" value="SPD72740.1"/>
    <property type="molecule type" value="Genomic_DNA"/>
</dbReference>
<sequence length="207" mass="23263">MVSSYLDRFIAFLDSLPDLLIYFMLGLSAFVENIFPPLPGDTITAFGAFLVGINRLDFWATYTATTIGSLAGFVSLFFIGGLLGRRFFIEKDLLWFKAEDIIRAEIWFKRYGYLLIAANRFMPGIRSIVSIVAGIARLRVLQVSIFAFLSCAVWNLIWIAVGYSLGSNWETAKARLQDIMASYNYAIIAVVVVAIAFLAIKKMRKKP</sequence>
<protein>
    <submittedName>
        <fullName evidence="8">Putative membrane protein</fullName>
    </submittedName>
</protein>
<evidence type="ECO:0000256" key="1">
    <source>
        <dbReference type="ARBA" id="ARBA00004651"/>
    </source>
</evidence>
<dbReference type="PANTHER" id="PTHR42709:SF6">
    <property type="entry name" value="UNDECAPRENYL PHOSPHATE TRANSPORTER A"/>
    <property type="match status" value="1"/>
</dbReference>
<accession>A0A445MTE1</accession>
<evidence type="ECO:0000256" key="5">
    <source>
        <dbReference type="ARBA" id="ARBA00023136"/>
    </source>
</evidence>
<dbReference type="InterPro" id="IPR051311">
    <property type="entry name" value="DedA_domain"/>
</dbReference>
<evidence type="ECO:0000256" key="2">
    <source>
        <dbReference type="ARBA" id="ARBA00022475"/>
    </source>
</evidence>
<name>A0A445MTE1_9BACT</name>
<keyword evidence="2" id="KW-1003">Cell membrane</keyword>
<dbReference type="GO" id="GO:0005886">
    <property type="term" value="C:plasma membrane"/>
    <property type="evidence" value="ECO:0007669"/>
    <property type="project" value="UniProtKB-SubCell"/>
</dbReference>
<keyword evidence="5 6" id="KW-0472">Membrane</keyword>
<evidence type="ECO:0000313" key="8">
    <source>
        <dbReference type="EMBL" id="SPD72740.1"/>
    </source>
</evidence>
<reference evidence="8" key="1">
    <citation type="submission" date="2018-01" db="EMBL/GenBank/DDBJ databases">
        <authorList>
            <person name="Regsiter A."/>
            <person name="William W."/>
        </authorList>
    </citation>
    <scope>NUCLEOTIDE SEQUENCE</scope>
    <source>
        <strain evidence="8">TRIP AH-1</strain>
    </source>
</reference>
<comment type="subcellular location">
    <subcellularLocation>
        <location evidence="1">Cell membrane</location>
        <topology evidence="1">Multi-pass membrane protein</topology>
    </subcellularLocation>
</comment>
<organism evidence="8">
    <name type="scientific">uncultured Desulfobacterium sp</name>
    <dbReference type="NCBI Taxonomy" id="201089"/>
    <lineage>
        <taxon>Bacteria</taxon>
        <taxon>Pseudomonadati</taxon>
        <taxon>Thermodesulfobacteriota</taxon>
        <taxon>Desulfobacteria</taxon>
        <taxon>Desulfobacterales</taxon>
        <taxon>Desulfobacteriaceae</taxon>
        <taxon>Desulfobacterium</taxon>
        <taxon>environmental samples</taxon>
    </lineage>
</organism>
<evidence type="ECO:0000256" key="4">
    <source>
        <dbReference type="ARBA" id="ARBA00022989"/>
    </source>
</evidence>
<gene>
    <name evidence="8" type="ORF">PITCH_A1510029</name>
</gene>
<proteinExistence type="predicted"/>
<feature type="transmembrane region" description="Helical" evidence="6">
    <location>
        <begin position="181"/>
        <end position="200"/>
    </location>
</feature>
<dbReference type="Pfam" id="PF09335">
    <property type="entry name" value="VTT_dom"/>
    <property type="match status" value="1"/>
</dbReference>
<feature type="domain" description="VTT" evidence="7">
    <location>
        <begin position="38"/>
        <end position="164"/>
    </location>
</feature>
<evidence type="ECO:0000256" key="3">
    <source>
        <dbReference type="ARBA" id="ARBA00022692"/>
    </source>
</evidence>
<dbReference type="PANTHER" id="PTHR42709">
    <property type="entry name" value="ALKALINE PHOSPHATASE LIKE PROTEIN"/>
    <property type="match status" value="1"/>
</dbReference>
<keyword evidence="4 6" id="KW-1133">Transmembrane helix</keyword>
<evidence type="ECO:0000256" key="6">
    <source>
        <dbReference type="SAM" id="Phobius"/>
    </source>
</evidence>
<feature type="transmembrane region" description="Helical" evidence="6">
    <location>
        <begin position="59"/>
        <end position="83"/>
    </location>
</feature>